<reference evidence="3" key="2">
    <citation type="submission" date="2020-11" db="EMBL/GenBank/DDBJ databases">
        <authorList>
            <consortium name="DOE Joint Genome Institute"/>
            <person name="Kuo A."/>
            <person name="Miyauchi S."/>
            <person name="Kiss E."/>
            <person name="Drula E."/>
            <person name="Kohler A."/>
            <person name="Sanchez-Garcia M."/>
            <person name="Andreopoulos B."/>
            <person name="Barry K.W."/>
            <person name="Bonito G."/>
            <person name="Buee M."/>
            <person name="Carver A."/>
            <person name="Chen C."/>
            <person name="Cichocki N."/>
            <person name="Clum A."/>
            <person name="Culley D."/>
            <person name="Crous P.W."/>
            <person name="Fauchery L."/>
            <person name="Girlanda M."/>
            <person name="Hayes R."/>
            <person name="Keri Z."/>
            <person name="Labutti K."/>
            <person name="Lipzen A."/>
            <person name="Lombard V."/>
            <person name="Magnuson J."/>
            <person name="Maillard F."/>
            <person name="Morin E."/>
            <person name="Murat C."/>
            <person name="Nolan M."/>
            <person name="Ohm R."/>
            <person name="Pangilinan J."/>
            <person name="Pereira M."/>
            <person name="Perotto S."/>
            <person name="Peter M."/>
            <person name="Riley R."/>
            <person name="Sitrit Y."/>
            <person name="Stielow B."/>
            <person name="Szollosi G."/>
            <person name="Zifcakova L."/>
            <person name="Stursova M."/>
            <person name="Spatafora J.W."/>
            <person name="Tedersoo L."/>
            <person name="Vaario L.-M."/>
            <person name="Yamada A."/>
            <person name="Yan M."/>
            <person name="Wang P."/>
            <person name="Xu J."/>
            <person name="Bruns T."/>
            <person name="Baldrian P."/>
            <person name="Vilgalys R."/>
            <person name="Henrissat B."/>
            <person name="Grigoriev I.V."/>
            <person name="Hibbett D."/>
            <person name="Nagy L.G."/>
            <person name="Martin F.M."/>
        </authorList>
    </citation>
    <scope>NUCLEOTIDE SEQUENCE</scope>
    <source>
        <strain evidence="3">UH-Tt-Lm1</strain>
    </source>
</reference>
<feature type="transmembrane region" description="Helical" evidence="2">
    <location>
        <begin position="90"/>
        <end position="107"/>
    </location>
</feature>
<keyword evidence="2" id="KW-1133">Transmembrane helix</keyword>
<evidence type="ECO:0000256" key="1">
    <source>
        <dbReference type="SAM" id="MobiDB-lite"/>
    </source>
</evidence>
<organism evidence="3 4">
    <name type="scientific">Thelephora terrestris</name>
    <dbReference type="NCBI Taxonomy" id="56493"/>
    <lineage>
        <taxon>Eukaryota</taxon>
        <taxon>Fungi</taxon>
        <taxon>Dikarya</taxon>
        <taxon>Basidiomycota</taxon>
        <taxon>Agaricomycotina</taxon>
        <taxon>Agaricomycetes</taxon>
        <taxon>Thelephorales</taxon>
        <taxon>Thelephoraceae</taxon>
        <taxon>Thelephora</taxon>
    </lineage>
</organism>
<dbReference type="GO" id="GO:0006629">
    <property type="term" value="P:lipid metabolic process"/>
    <property type="evidence" value="ECO:0007669"/>
    <property type="project" value="InterPro"/>
</dbReference>
<dbReference type="InterPro" id="IPR003386">
    <property type="entry name" value="LACT/PDAT_acylTrfase"/>
</dbReference>
<protein>
    <submittedName>
        <fullName evidence="3">Lecithin:cholesterol acyltransferase-domain-containing protein</fullName>
    </submittedName>
</protein>
<gene>
    <name evidence="3" type="ORF">BJ322DRAFT_1057985</name>
</gene>
<dbReference type="OrthoDB" id="190846at2759"/>
<dbReference type="EMBL" id="WIUZ02000006">
    <property type="protein sequence ID" value="KAF9786101.1"/>
    <property type="molecule type" value="Genomic_DNA"/>
</dbReference>
<keyword evidence="4" id="KW-1185">Reference proteome</keyword>
<dbReference type="Gene3D" id="3.40.50.1820">
    <property type="entry name" value="alpha/beta hydrolase"/>
    <property type="match status" value="1"/>
</dbReference>
<dbReference type="InterPro" id="IPR029058">
    <property type="entry name" value="AB_hydrolase_fold"/>
</dbReference>
<name>A0A9P6HFG6_9AGAM</name>
<keyword evidence="2" id="KW-0812">Transmembrane</keyword>
<keyword evidence="3" id="KW-0808">Transferase</keyword>
<evidence type="ECO:0000256" key="2">
    <source>
        <dbReference type="SAM" id="Phobius"/>
    </source>
</evidence>
<keyword evidence="3" id="KW-0012">Acyltransferase</keyword>
<dbReference type="GO" id="GO:0008374">
    <property type="term" value="F:O-acyltransferase activity"/>
    <property type="evidence" value="ECO:0007669"/>
    <property type="project" value="InterPro"/>
</dbReference>
<dbReference type="SUPFAM" id="SSF53474">
    <property type="entry name" value="alpha/beta-Hydrolases"/>
    <property type="match status" value="1"/>
</dbReference>
<sequence length="691" mass="77446">MAGKNRRKPEREREDTPDAGSTAVDFNRSGTVAPAIRVLDPPDQPPSSDPGTPLPDDTNILKENVKGLKSKLRKHKQESENRSVLAKRRFLFPLGIIIGLLLAGWFIPPSTLPALPENLQLFLDDYDITMPSMPQFDFSAEWERFKSNIPEPWKLANDGREFQVGEEMKSRGLEAKYPLVLIPGIISTSLESWSTTPELRRFFRQKVWGGFSMVSQVTFNKERWMASLMLDPETGLDPPGAKVRSVEGIDAASTFIQGYWLWSKIIENLAVVNYDTNNLYLAPYDWRLSCWNLEERDGYFSKLKSTIEGFKKRQKRKTVIAAHSMGTTVFKWVESPEHGGGGPNWVEDHVESFVSIAGTHLGVAKAMAAFLSGEMKDTVQVNPAGAYVLERFFSRKERARLFRSWVGSASMWVKGGDVIWGNSTHAPDDVDGADHSHGELIAFRAKLNDAKAKNMTADNAGTWILEHTPTTFQKMLATNFSYGIEKDEKKLKANDRDHTKWTNPLEIRLPNAPSMKFFCVYGHGKDTERSYWYTRGQYEHDDTLADAEQSECPGESNCGTTRSPLDLPLHKPSCIDHEYTDHTVNPKVLNGVKMGEGDGTVSLLSLGAMCVEGWKRKRWNPAGIKVTTVEFPHNPVPGLPRGGGYTADHVDILGSTPLSEIILKVATGAADEVQENLVSDIRRYAERIQWD</sequence>
<evidence type="ECO:0000313" key="3">
    <source>
        <dbReference type="EMBL" id="KAF9786101.1"/>
    </source>
</evidence>
<keyword evidence="2" id="KW-0472">Membrane</keyword>
<feature type="region of interest" description="Disordered" evidence="1">
    <location>
        <begin position="1"/>
        <end position="59"/>
    </location>
</feature>
<dbReference type="PANTHER" id="PTHR11440">
    <property type="entry name" value="LECITHIN-CHOLESTEROL ACYLTRANSFERASE-RELATED"/>
    <property type="match status" value="1"/>
</dbReference>
<dbReference type="AlphaFoldDB" id="A0A9P6HFG6"/>
<dbReference type="Proteomes" id="UP000736335">
    <property type="component" value="Unassembled WGS sequence"/>
</dbReference>
<dbReference type="Pfam" id="PF02450">
    <property type="entry name" value="LCAT"/>
    <property type="match status" value="1"/>
</dbReference>
<comment type="caution">
    <text evidence="3">The sequence shown here is derived from an EMBL/GenBank/DDBJ whole genome shotgun (WGS) entry which is preliminary data.</text>
</comment>
<evidence type="ECO:0000313" key="4">
    <source>
        <dbReference type="Proteomes" id="UP000736335"/>
    </source>
</evidence>
<proteinExistence type="predicted"/>
<accession>A0A9P6HFG6</accession>
<reference evidence="3" key="1">
    <citation type="journal article" date="2020" name="Nat. Commun.">
        <title>Large-scale genome sequencing of mycorrhizal fungi provides insights into the early evolution of symbiotic traits.</title>
        <authorList>
            <person name="Miyauchi S."/>
            <person name="Kiss E."/>
            <person name="Kuo A."/>
            <person name="Drula E."/>
            <person name="Kohler A."/>
            <person name="Sanchez-Garcia M."/>
            <person name="Morin E."/>
            <person name="Andreopoulos B."/>
            <person name="Barry K.W."/>
            <person name="Bonito G."/>
            <person name="Buee M."/>
            <person name="Carver A."/>
            <person name="Chen C."/>
            <person name="Cichocki N."/>
            <person name="Clum A."/>
            <person name="Culley D."/>
            <person name="Crous P.W."/>
            <person name="Fauchery L."/>
            <person name="Girlanda M."/>
            <person name="Hayes R.D."/>
            <person name="Keri Z."/>
            <person name="LaButti K."/>
            <person name="Lipzen A."/>
            <person name="Lombard V."/>
            <person name="Magnuson J."/>
            <person name="Maillard F."/>
            <person name="Murat C."/>
            <person name="Nolan M."/>
            <person name="Ohm R.A."/>
            <person name="Pangilinan J."/>
            <person name="Pereira M.F."/>
            <person name="Perotto S."/>
            <person name="Peter M."/>
            <person name="Pfister S."/>
            <person name="Riley R."/>
            <person name="Sitrit Y."/>
            <person name="Stielow J.B."/>
            <person name="Szollosi G."/>
            <person name="Zifcakova L."/>
            <person name="Stursova M."/>
            <person name="Spatafora J.W."/>
            <person name="Tedersoo L."/>
            <person name="Vaario L.M."/>
            <person name="Yamada A."/>
            <person name="Yan M."/>
            <person name="Wang P."/>
            <person name="Xu J."/>
            <person name="Bruns T."/>
            <person name="Baldrian P."/>
            <person name="Vilgalys R."/>
            <person name="Dunand C."/>
            <person name="Henrissat B."/>
            <person name="Grigoriev I.V."/>
            <person name="Hibbett D."/>
            <person name="Nagy L.G."/>
            <person name="Martin F.M."/>
        </authorList>
    </citation>
    <scope>NUCLEOTIDE SEQUENCE</scope>
    <source>
        <strain evidence="3">UH-Tt-Lm1</strain>
    </source>
</reference>